<protein>
    <submittedName>
        <fullName evidence="1">Uncharacterized protein</fullName>
    </submittedName>
</protein>
<gene>
    <name evidence="1" type="ORF">TM448A00912_0007</name>
</gene>
<evidence type="ECO:0000313" key="1">
    <source>
        <dbReference type="EMBL" id="QJA48309.1"/>
    </source>
</evidence>
<reference evidence="1" key="1">
    <citation type="submission" date="2020-03" db="EMBL/GenBank/DDBJ databases">
        <title>The deep terrestrial virosphere.</title>
        <authorList>
            <person name="Holmfeldt K."/>
            <person name="Nilsson E."/>
            <person name="Simone D."/>
            <person name="Lopez-Fernandez M."/>
            <person name="Wu X."/>
            <person name="de Brujin I."/>
            <person name="Lundin D."/>
            <person name="Andersson A."/>
            <person name="Bertilsson S."/>
            <person name="Dopson M."/>
        </authorList>
    </citation>
    <scope>NUCLEOTIDE SEQUENCE</scope>
    <source>
        <strain evidence="1">TM448A00912</strain>
    </source>
</reference>
<name>A0A6H1ZLG9_9ZZZZ</name>
<proteinExistence type="predicted"/>
<accession>A0A6H1ZLG9</accession>
<dbReference type="EMBL" id="MT144079">
    <property type="protein sequence ID" value="QJA48309.1"/>
    <property type="molecule type" value="Genomic_DNA"/>
</dbReference>
<dbReference type="Pfam" id="PF21825">
    <property type="entry name" value="crAss001_48"/>
    <property type="match status" value="1"/>
</dbReference>
<sequence length="66" mass="7781">MEAYQERVIAERDELATRFTKLQKFVLSADFQQVESVVQGQLLIQVSIMQAYIAFLNERIKLFKEQ</sequence>
<dbReference type="InterPro" id="IPR054052">
    <property type="entry name" value="Y16Q-like"/>
</dbReference>
<dbReference type="AlphaFoldDB" id="A0A6H1ZLG9"/>
<organism evidence="1">
    <name type="scientific">viral metagenome</name>
    <dbReference type="NCBI Taxonomy" id="1070528"/>
    <lineage>
        <taxon>unclassified sequences</taxon>
        <taxon>metagenomes</taxon>
        <taxon>organismal metagenomes</taxon>
    </lineage>
</organism>